<proteinExistence type="predicted"/>
<evidence type="ECO:0000313" key="1">
    <source>
        <dbReference type="EMBL" id="QBK86528.1"/>
    </source>
</evidence>
<sequence length="113" mass="13121">MSWCQGFTKTGKWCAIPIKKIIYLEDERFCCETHKKNYDKIMVPEEIKELCNAAFIGITDSQLIIPRDIRKYIYQFCFCVHTCTLKTKLIDICCACTGNKKINSCSCCKNRIT</sequence>
<accession>A0A481YTH2</accession>
<name>A0A481YTH2_9VIRU</name>
<organism evidence="1">
    <name type="scientific">Marseillevirus LCMAC102</name>
    <dbReference type="NCBI Taxonomy" id="2506603"/>
    <lineage>
        <taxon>Viruses</taxon>
        <taxon>Varidnaviria</taxon>
        <taxon>Bamfordvirae</taxon>
        <taxon>Nucleocytoviricota</taxon>
        <taxon>Megaviricetes</taxon>
        <taxon>Pimascovirales</taxon>
        <taxon>Pimascovirales incertae sedis</taxon>
        <taxon>Marseilleviridae</taxon>
    </lineage>
</organism>
<gene>
    <name evidence="1" type="ORF">LCMAC102_03230</name>
</gene>
<dbReference type="EMBL" id="MK500334">
    <property type="protein sequence ID" value="QBK86528.1"/>
    <property type="molecule type" value="Genomic_DNA"/>
</dbReference>
<protein>
    <submittedName>
        <fullName evidence="1">Uncharacterized protein</fullName>
    </submittedName>
</protein>
<reference evidence="1" key="1">
    <citation type="journal article" date="2019" name="MBio">
        <title>Virus Genomes from Deep Sea Sediments Expand the Ocean Megavirome and Support Independent Origins of Viral Gigantism.</title>
        <authorList>
            <person name="Backstrom D."/>
            <person name="Yutin N."/>
            <person name="Jorgensen S.L."/>
            <person name="Dharamshi J."/>
            <person name="Homa F."/>
            <person name="Zaremba-Niedwiedzka K."/>
            <person name="Spang A."/>
            <person name="Wolf Y.I."/>
            <person name="Koonin E.V."/>
            <person name="Ettema T.J."/>
        </authorList>
    </citation>
    <scope>NUCLEOTIDE SEQUENCE</scope>
</reference>